<accession>A0A8T2NTJ0</accession>
<evidence type="ECO:0000313" key="2">
    <source>
        <dbReference type="EMBL" id="KAG9340848.1"/>
    </source>
</evidence>
<feature type="region of interest" description="Disordered" evidence="1">
    <location>
        <begin position="1"/>
        <end position="20"/>
    </location>
</feature>
<dbReference type="EMBL" id="JAFBMS010000039">
    <property type="protein sequence ID" value="KAG9340848.1"/>
    <property type="molecule type" value="Genomic_DNA"/>
</dbReference>
<gene>
    <name evidence="2" type="ORF">JZ751_020041</name>
</gene>
<organism evidence="2 3">
    <name type="scientific">Albula glossodonta</name>
    <name type="common">roundjaw bonefish</name>
    <dbReference type="NCBI Taxonomy" id="121402"/>
    <lineage>
        <taxon>Eukaryota</taxon>
        <taxon>Metazoa</taxon>
        <taxon>Chordata</taxon>
        <taxon>Craniata</taxon>
        <taxon>Vertebrata</taxon>
        <taxon>Euteleostomi</taxon>
        <taxon>Actinopterygii</taxon>
        <taxon>Neopterygii</taxon>
        <taxon>Teleostei</taxon>
        <taxon>Albuliformes</taxon>
        <taxon>Albulidae</taxon>
        <taxon>Albula</taxon>
    </lineage>
</organism>
<sequence length="75" mass="8404">MGPWVEPEEKEGKGGKDSRAGWQGFLDGYHGYRETSLCTLPGSSMGLSNGRTCLKLVKHRRSQARVVETRGPRWQ</sequence>
<evidence type="ECO:0000313" key="3">
    <source>
        <dbReference type="Proteomes" id="UP000824540"/>
    </source>
</evidence>
<keyword evidence="3" id="KW-1185">Reference proteome</keyword>
<name>A0A8T2NTJ0_9TELE</name>
<dbReference type="Proteomes" id="UP000824540">
    <property type="component" value="Unassembled WGS sequence"/>
</dbReference>
<dbReference type="AlphaFoldDB" id="A0A8T2NTJ0"/>
<feature type="compositionally biased region" description="Basic and acidic residues" evidence="1">
    <location>
        <begin position="10"/>
        <end position="19"/>
    </location>
</feature>
<proteinExistence type="predicted"/>
<evidence type="ECO:0000256" key="1">
    <source>
        <dbReference type="SAM" id="MobiDB-lite"/>
    </source>
</evidence>
<comment type="caution">
    <text evidence="2">The sequence shown here is derived from an EMBL/GenBank/DDBJ whole genome shotgun (WGS) entry which is preliminary data.</text>
</comment>
<protein>
    <submittedName>
        <fullName evidence="2">Uncharacterized protein</fullName>
    </submittedName>
</protein>
<reference evidence="2" key="1">
    <citation type="thesis" date="2021" institute="BYU ScholarsArchive" country="Provo, UT, USA">
        <title>Applications of and Algorithms for Genome Assembly and Genomic Analyses with an Emphasis on Marine Teleosts.</title>
        <authorList>
            <person name="Pickett B.D."/>
        </authorList>
    </citation>
    <scope>NUCLEOTIDE SEQUENCE</scope>
    <source>
        <strain evidence="2">HI-2016</strain>
    </source>
</reference>